<dbReference type="GO" id="GO:0003964">
    <property type="term" value="F:RNA-directed DNA polymerase activity"/>
    <property type="evidence" value="ECO:0007669"/>
    <property type="project" value="UniProtKB-KW"/>
</dbReference>
<protein>
    <submittedName>
        <fullName evidence="2">Reverse transcriptase, RNA-dependent DNA polymerase</fullName>
    </submittedName>
</protein>
<dbReference type="Pfam" id="PF07727">
    <property type="entry name" value="RVT_2"/>
    <property type="match status" value="1"/>
</dbReference>
<dbReference type="EMBL" id="JBAMMX010000005">
    <property type="protein sequence ID" value="KAK6940396.1"/>
    <property type="molecule type" value="Genomic_DNA"/>
</dbReference>
<keyword evidence="3" id="KW-1185">Reference proteome</keyword>
<name>A0AAN8ZJQ5_9MAGN</name>
<reference evidence="2 3" key="1">
    <citation type="submission" date="2023-12" db="EMBL/GenBank/DDBJ databases">
        <title>A high-quality genome assembly for Dillenia turbinata (Dilleniales).</title>
        <authorList>
            <person name="Chanderbali A."/>
        </authorList>
    </citation>
    <scope>NUCLEOTIDE SEQUENCE [LARGE SCALE GENOMIC DNA]</scope>
    <source>
        <strain evidence="2">LSX21</strain>
        <tissue evidence="2">Leaf</tissue>
    </source>
</reference>
<evidence type="ECO:0000313" key="3">
    <source>
        <dbReference type="Proteomes" id="UP001370490"/>
    </source>
</evidence>
<dbReference type="InterPro" id="IPR013103">
    <property type="entry name" value="RVT_2"/>
</dbReference>
<dbReference type="Proteomes" id="UP001370490">
    <property type="component" value="Unassembled WGS sequence"/>
</dbReference>
<dbReference type="AlphaFoldDB" id="A0AAN8ZJQ5"/>
<evidence type="ECO:0000259" key="1">
    <source>
        <dbReference type="Pfam" id="PF07727"/>
    </source>
</evidence>
<organism evidence="2 3">
    <name type="scientific">Dillenia turbinata</name>
    <dbReference type="NCBI Taxonomy" id="194707"/>
    <lineage>
        <taxon>Eukaryota</taxon>
        <taxon>Viridiplantae</taxon>
        <taxon>Streptophyta</taxon>
        <taxon>Embryophyta</taxon>
        <taxon>Tracheophyta</taxon>
        <taxon>Spermatophyta</taxon>
        <taxon>Magnoliopsida</taxon>
        <taxon>eudicotyledons</taxon>
        <taxon>Gunneridae</taxon>
        <taxon>Pentapetalae</taxon>
        <taxon>Dilleniales</taxon>
        <taxon>Dilleniaceae</taxon>
        <taxon>Dillenia</taxon>
    </lineage>
</organism>
<accession>A0AAN8ZJQ5</accession>
<gene>
    <name evidence="2" type="ORF">RJ641_029927</name>
</gene>
<feature type="domain" description="Reverse transcriptase Ty1/copia-type" evidence="1">
    <location>
        <begin position="8"/>
        <end position="84"/>
    </location>
</feature>
<proteinExistence type="predicted"/>
<keyword evidence="2" id="KW-0808">Transferase</keyword>
<evidence type="ECO:0000313" key="2">
    <source>
        <dbReference type="EMBL" id="KAK6940396.1"/>
    </source>
</evidence>
<comment type="caution">
    <text evidence="2">The sequence shown here is derived from an EMBL/GenBank/DDBJ whole genome shotgun (WGS) entry which is preliminary data.</text>
</comment>
<keyword evidence="2" id="KW-0548">Nucleotidyltransferase</keyword>
<keyword evidence="2" id="KW-0695">RNA-directed DNA polymerase</keyword>
<sequence>MDLNIVKQTSAFYSKFTQNYGVIIYLYMEDLLIIGTNMQGVNDTKKYLTLQFKIKDLGEAETIFGIKGKKYSGNKILSKFNYLGIKEINTPYDVSNKLIENSERFTYNPSTNHWRVIRRVFGILKEQGPLSKLSLESLKTLEIGTSSNLTSSWQFLRSIIDHEIESRKRHRRGVKWVRKRDFESVSTRLCWDFLKTKSSSSSNLAFSDSNLVEFHFKREFTTLLINKINEFDGLERRRGDERNTIRPPWMLLLQSSKDMRISGFLNSVDGFTMASKRAEVGKTRKRKVYFSIAVKHHSFREQGKRRRNSYLNSGIALVFEIEEDEIKIELNSLTDGNQSSTTRVMKFDILKVDDDDGATVKLLRQRKSEIACGNMNLKLI</sequence>